<dbReference type="PROSITE" id="PS51352">
    <property type="entry name" value="THIOREDOXIN_2"/>
    <property type="match status" value="1"/>
</dbReference>
<reference evidence="6" key="1">
    <citation type="submission" date="2022-04" db="EMBL/GenBank/DDBJ databases">
        <title>Consumption of N2O by Flavobacterium azooxidireducens sp. nov. isolated from Decomposing Leaf Litter of Phragmites australis (Cav.).</title>
        <authorList>
            <person name="Behrendt U."/>
            <person name="Spanner T."/>
            <person name="Augustin J."/>
            <person name="Horn M.A."/>
            <person name="Kolb S."/>
            <person name="Ulrich A."/>
        </authorList>
    </citation>
    <scope>NUCLEOTIDE SEQUENCE</scope>
    <source>
        <strain evidence="6">IGB 4-14</strain>
    </source>
</reference>
<dbReference type="Pfam" id="PF14289">
    <property type="entry name" value="DUF4369"/>
    <property type="match status" value="1"/>
</dbReference>
<gene>
    <name evidence="6" type="ORF">M0M57_11050</name>
</gene>
<comment type="subcellular location">
    <subcellularLocation>
        <location evidence="1">Cell envelope</location>
    </subcellularLocation>
</comment>
<name>A0ABY4KFH6_9FLAO</name>
<dbReference type="InterPro" id="IPR000866">
    <property type="entry name" value="AhpC/TSA"/>
</dbReference>
<dbReference type="CDD" id="cd02966">
    <property type="entry name" value="TlpA_like_family"/>
    <property type="match status" value="1"/>
</dbReference>
<dbReference type="PANTHER" id="PTHR42852">
    <property type="entry name" value="THIOL:DISULFIDE INTERCHANGE PROTEIN DSBE"/>
    <property type="match status" value="1"/>
</dbReference>
<keyword evidence="2" id="KW-0201">Cytochrome c-type biogenesis</keyword>
<evidence type="ECO:0000313" key="6">
    <source>
        <dbReference type="EMBL" id="UPQ78160.1"/>
    </source>
</evidence>
<dbReference type="InterPro" id="IPR017937">
    <property type="entry name" value="Thioredoxin_CS"/>
</dbReference>
<proteinExistence type="predicted"/>
<dbReference type="PANTHER" id="PTHR42852:SF6">
    <property type="entry name" value="THIOL:DISULFIDE INTERCHANGE PROTEIN DSBE"/>
    <property type="match status" value="1"/>
</dbReference>
<dbReference type="Gene3D" id="3.40.30.10">
    <property type="entry name" value="Glutaredoxin"/>
    <property type="match status" value="1"/>
</dbReference>
<evidence type="ECO:0000256" key="3">
    <source>
        <dbReference type="ARBA" id="ARBA00023157"/>
    </source>
</evidence>
<protein>
    <submittedName>
        <fullName evidence="6">AhpC/TSA family protein</fullName>
    </submittedName>
</protein>
<keyword evidence="7" id="KW-1185">Reference proteome</keyword>
<evidence type="ECO:0000259" key="5">
    <source>
        <dbReference type="PROSITE" id="PS51352"/>
    </source>
</evidence>
<dbReference type="InterPro" id="IPR013766">
    <property type="entry name" value="Thioredoxin_domain"/>
</dbReference>
<dbReference type="InterPro" id="IPR036249">
    <property type="entry name" value="Thioredoxin-like_sf"/>
</dbReference>
<evidence type="ECO:0000256" key="1">
    <source>
        <dbReference type="ARBA" id="ARBA00004196"/>
    </source>
</evidence>
<feature type="domain" description="Thioredoxin" evidence="5">
    <location>
        <begin position="236"/>
        <end position="377"/>
    </location>
</feature>
<dbReference type="PROSITE" id="PS00194">
    <property type="entry name" value="THIOREDOXIN_1"/>
    <property type="match status" value="1"/>
</dbReference>
<dbReference type="EMBL" id="CP096205">
    <property type="protein sequence ID" value="UPQ78160.1"/>
    <property type="molecule type" value="Genomic_DNA"/>
</dbReference>
<sequence>MKKIVVLLITASLFVACNKLEGNEFMISGTAEGISDGKLAILETLDESGMVLKPTDTAVIKNGKFEFKGTTTEPELRFIQLDSVQGKIVFILENGEISIKAFKDSINKSVIGGTFNNEQFAVYNKEQNVIQKKIADYRTVNKEKMEVAMQTNDTVTVNSLRDGFVKLNNEFKDYNVKFAEKNPKAFISVLMIQNMLMQPDSDFEKLEKTFNNLDKSVKDTKPGKNVGELISNRSSAEVGKAAPEFSAPNPEGKMVSLKESLGKVTIIDFWASWCGPCRKENPSVVALYNELHEKGLNIIGVSLDKEGDAQKWQDAITADKLTWPQVSNLKYWNDPVAKKYNVTSIPATFILDATGKIVARDLRGEELKAKVIELLGS</sequence>
<evidence type="ECO:0000256" key="4">
    <source>
        <dbReference type="ARBA" id="ARBA00023284"/>
    </source>
</evidence>
<keyword evidence="4" id="KW-0676">Redox-active center</keyword>
<dbReference type="PROSITE" id="PS51257">
    <property type="entry name" value="PROKAR_LIPOPROTEIN"/>
    <property type="match status" value="1"/>
</dbReference>
<evidence type="ECO:0000256" key="2">
    <source>
        <dbReference type="ARBA" id="ARBA00022748"/>
    </source>
</evidence>
<dbReference type="InterPro" id="IPR025380">
    <property type="entry name" value="DUF4369"/>
</dbReference>
<dbReference type="InterPro" id="IPR050553">
    <property type="entry name" value="Thioredoxin_ResA/DsbE_sf"/>
</dbReference>
<dbReference type="Proteomes" id="UP000830583">
    <property type="component" value="Chromosome"/>
</dbReference>
<dbReference type="Pfam" id="PF00578">
    <property type="entry name" value="AhpC-TSA"/>
    <property type="match status" value="1"/>
</dbReference>
<keyword evidence="3" id="KW-1015">Disulfide bond</keyword>
<dbReference type="RefSeq" id="WP_248433087.1">
    <property type="nucleotide sequence ID" value="NZ_CP096205.1"/>
</dbReference>
<dbReference type="SUPFAM" id="SSF52833">
    <property type="entry name" value="Thioredoxin-like"/>
    <property type="match status" value="1"/>
</dbReference>
<organism evidence="6 7">
    <name type="scientific">Flavobacterium azooxidireducens</name>
    <dbReference type="NCBI Taxonomy" id="1871076"/>
    <lineage>
        <taxon>Bacteria</taxon>
        <taxon>Pseudomonadati</taxon>
        <taxon>Bacteroidota</taxon>
        <taxon>Flavobacteriia</taxon>
        <taxon>Flavobacteriales</taxon>
        <taxon>Flavobacteriaceae</taxon>
        <taxon>Flavobacterium</taxon>
    </lineage>
</organism>
<accession>A0ABY4KFH6</accession>
<evidence type="ECO:0000313" key="7">
    <source>
        <dbReference type="Proteomes" id="UP000830583"/>
    </source>
</evidence>